<dbReference type="EMBL" id="MNPL01013935">
    <property type="protein sequence ID" value="OQR71658.1"/>
    <property type="molecule type" value="Genomic_DNA"/>
</dbReference>
<gene>
    <name evidence="5" type="ORF">BIW11_01452</name>
</gene>
<comment type="caution">
    <text evidence="5">The sequence shown here is derived from an EMBL/GenBank/DDBJ whole genome shotgun (WGS) entry which is preliminary data.</text>
</comment>
<dbReference type="Gene3D" id="1.10.437.10">
    <property type="entry name" value="Blc2-like"/>
    <property type="match status" value="1"/>
</dbReference>
<dbReference type="AlphaFoldDB" id="A0A1V9XE74"/>
<dbReference type="InterPro" id="IPR046371">
    <property type="entry name" value="Bcl-2_BH1-3"/>
</dbReference>
<dbReference type="Pfam" id="PF00452">
    <property type="entry name" value="Bcl-2"/>
    <property type="match status" value="1"/>
</dbReference>
<dbReference type="GO" id="GO:0042981">
    <property type="term" value="P:regulation of apoptotic process"/>
    <property type="evidence" value="ECO:0007669"/>
    <property type="project" value="InterPro"/>
</dbReference>
<feature type="domain" description="Bcl-2 Bcl-2 homology region 1-3" evidence="4">
    <location>
        <begin position="97"/>
        <end position="197"/>
    </location>
</feature>
<evidence type="ECO:0000313" key="5">
    <source>
        <dbReference type="EMBL" id="OQR71658.1"/>
    </source>
</evidence>
<evidence type="ECO:0000256" key="1">
    <source>
        <dbReference type="ARBA" id="ARBA00009458"/>
    </source>
</evidence>
<dbReference type="SUPFAM" id="SSF56854">
    <property type="entry name" value="Bcl-2 inhibitors of programmed cell death"/>
    <property type="match status" value="1"/>
</dbReference>
<reference evidence="5 6" key="1">
    <citation type="journal article" date="2017" name="Gigascience">
        <title>Draft genome of the honey bee ectoparasitic mite, Tropilaelaps mercedesae, is shaped by the parasitic life history.</title>
        <authorList>
            <person name="Dong X."/>
            <person name="Armstrong S.D."/>
            <person name="Xia D."/>
            <person name="Makepeace B.L."/>
            <person name="Darby A.C."/>
            <person name="Kadowaki T."/>
        </authorList>
    </citation>
    <scope>NUCLEOTIDE SEQUENCE [LARGE SCALE GENOMIC DNA]</scope>
    <source>
        <strain evidence="5">Wuxi-XJTLU</strain>
    </source>
</reference>
<dbReference type="GO" id="GO:0001836">
    <property type="term" value="P:release of cytochrome c from mitochondria"/>
    <property type="evidence" value="ECO:0007669"/>
    <property type="project" value="TreeGrafter"/>
</dbReference>
<keyword evidence="3" id="KW-1133">Transmembrane helix</keyword>
<protein>
    <submittedName>
        <fullName evidence="5">Apoptosis regulator BAX-like</fullName>
    </submittedName>
</protein>
<comment type="similarity">
    <text evidence="1">Belongs to the Bcl-2 family.</text>
</comment>
<dbReference type="InterPro" id="IPR036834">
    <property type="entry name" value="Bcl-2-like_sf"/>
</dbReference>
<evidence type="ECO:0000259" key="4">
    <source>
        <dbReference type="SMART" id="SM00337"/>
    </source>
</evidence>
<keyword evidence="3" id="KW-0472">Membrane</keyword>
<dbReference type="GO" id="GO:0097192">
    <property type="term" value="P:extrinsic apoptotic signaling pathway in absence of ligand"/>
    <property type="evidence" value="ECO:0007669"/>
    <property type="project" value="TreeGrafter"/>
</dbReference>
<evidence type="ECO:0000313" key="6">
    <source>
        <dbReference type="Proteomes" id="UP000192247"/>
    </source>
</evidence>
<proteinExistence type="inferred from homology"/>
<dbReference type="PANTHER" id="PTHR11256:SF21">
    <property type="entry name" value="BCL-2 BCL-2 HOMOLOGY REGION 1-3 DOMAIN-CONTAINING PROTEIN"/>
    <property type="match status" value="1"/>
</dbReference>
<dbReference type="OrthoDB" id="6080198at2759"/>
<keyword evidence="6" id="KW-1185">Reference proteome</keyword>
<dbReference type="PROSITE" id="PS50062">
    <property type="entry name" value="BCL2_FAMILY"/>
    <property type="match status" value="1"/>
</dbReference>
<organism evidence="5 6">
    <name type="scientific">Tropilaelaps mercedesae</name>
    <dbReference type="NCBI Taxonomy" id="418985"/>
    <lineage>
        <taxon>Eukaryota</taxon>
        <taxon>Metazoa</taxon>
        <taxon>Ecdysozoa</taxon>
        <taxon>Arthropoda</taxon>
        <taxon>Chelicerata</taxon>
        <taxon>Arachnida</taxon>
        <taxon>Acari</taxon>
        <taxon>Parasitiformes</taxon>
        <taxon>Mesostigmata</taxon>
        <taxon>Gamasina</taxon>
        <taxon>Dermanyssoidea</taxon>
        <taxon>Laelapidae</taxon>
        <taxon>Tropilaelaps</taxon>
    </lineage>
</organism>
<evidence type="ECO:0000256" key="3">
    <source>
        <dbReference type="SAM" id="Phobius"/>
    </source>
</evidence>
<name>A0A1V9XE74_9ACAR</name>
<feature type="transmembrane region" description="Helical" evidence="3">
    <location>
        <begin position="208"/>
        <end position="226"/>
    </location>
</feature>
<keyword evidence="3" id="KW-0812">Transmembrane</keyword>
<dbReference type="Proteomes" id="UP000192247">
    <property type="component" value="Unassembled WGS sequence"/>
</dbReference>
<dbReference type="GO" id="GO:0008630">
    <property type="term" value="P:intrinsic apoptotic signaling pathway in response to DNA damage"/>
    <property type="evidence" value="ECO:0007669"/>
    <property type="project" value="TreeGrafter"/>
</dbReference>
<dbReference type="InterPro" id="IPR026298">
    <property type="entry name" value="Bcl-2_fam"/>
</dbReference>
<dbReference type="InterPro" id="IPR002475">
    <property type="entry name" value="Bcl2-like"/>
</dbReference>
<dbReference type="GO" id="GO:0051400">
    <property type="term" value="F:BH domain binding"/>
    <property type="evidence" value="ECO:0007669"/>
    <property type="project" value="TreeGrafter"/>
</dbReference>
<dbReference type="InParanoid" id="A0A1V9XE74"/>
<dbReference type="SMART" id="SM00337">
    <property type="entry name" value="BCL"/>
    <property type="match status" value="1"/>
</dbReference>
<keyword evidence="2" id="KW-0053">Apoptosis</keyword>
<sequence>MFHSVAFTQMSLPLRAILGSPQPSQTETEQEGRLLLSEFVTEQIRINQVELEHPENNPEDPTSLVYSHLSAPSTERIPEPEEILQAHPMFREAGRELSILADEFARSREREQVKRQAERIRVNSITKENLMALMTELFHDGFTGERLVTLFFFCSDLIIKALRETQEGGGVRWEILAWVWEFFCKSVCAWVHRKGGWEKVLCNYVPKAVMVVAGVAITAGVAFHIWKKWN</sequence>
<dbReference type="PANTHER" id="PTHR11256">
    <property type="entry name" value="BCL-2 RELATED"/>
    <property type="match status" value="1"/>
</dbReference>
<dbReference type="STRING" id="418985.A0A1V9XE74"/>
<accession>A0A1V9XE74</accession>
<dbReference type="GO" id="GO:0005741">
    <property type="term" value="C:mitochondrial outer membrane"/>
    <property type="evidence" value="ECO:0007669"/>
    <property type="project" value="TreeGrafter"/>
</dbReference>
<evidence type="ECO:0000256" key="2">
    <source>
        <dbReference type="ARBA" id="ARBA00022703"/>
    </source>
</evidence>